<comment type="caution">
    <text evidence="1">The sequence shown here is derived from an EMBL/GenBank/DDBJ whole genome shotgun (WGS) entry which is preliminary data.</text>
</comment>
<accession>A0AAV4MBC5</accession>
<name>A0AAV4MBC5_CAEEX</name>
<dbReference type="EMBL" id="BPLR01019549">
    <property type="protein sequence ID" value="GIX69120.1"/>
    <property type="molecule type" value="Genomic_DNA"/>
</dbReference>
<gene>
    <name evidence="1" type="ORF">CEXT_111821</name>
</gene>
<proteinExistence type="predicted"/>
<feature type="non-terminal residue" evidence="1">
    <location>
        <position position="1"/>
    </location>
</feature>
<protein>
    <submittedName>
        <fullName evidence="1">Uncharacterized protein</fullName>
    </submittedName>
</protein>
<evidence type="ECO:0000313" key="2">
    <source>
        <dbReference type="Proteomes" id="UP001054945"/>
    </source>
</evidence>
<evidence type="ECO:0000313" key="1">
    <source>
        <dbReference type="EMBL" id="GIX69120.1"/>
    </source>
</evidence>
<reference evidence="1 2" key="1">
    <citation type="submission" date="2021-06" db="EMBL/GenBank/DDBJ databases">
        <title>Caerostris extrusa draft genome.</title>
        <authorList>
            <person name="Kono N."/>
            <person name="Arakawa K."/>
        </authorList>
    </citation>
    <scope>NUCLEOTIDE SEQUENCE [LARGE SCALE GENOMIC DNA]</scope>
</reference>
<keyword evidence="2" id="KW-1185">Reference proteome</keyword>
<dbReference type="Proteomes" id="UP001054945">
    <property type="component" value="Unassembled WGS sequence"/>
</dbReference>
<organism evidence="1 2">
    <name type="scientific">Caerostris extrusa</name>
    <name type="common">Bark spider</name>
    <name type="synonym">Caerostris bankana</name>
    <dbReference type="NCBI Taxonomy" id="172846"/>
    <lineage>
        <taxon>Eukaryota</taxon>
        <taxon>Metazoa</taxon>
        <taxon>Ecdysozoa</taxon>
        <taxon>Arthropoda</taxon>
        <taxon>Chelicerata</taxon>
        <taxon>Arachnida</taxon>
        <taxon>Araneae</taxon>
        <taxon>Araneomorphae</taxon>
        <taxon>Entelegynae</taxon>
        <taxon>Araneoidea</taxon>
        <taxon>Araneidae</taxon>
        <taxon>Caerostris</taxon>
    </lineage>
</organism>
<sequence>TLCSLHSDLEKTVRMVLMGENAMFLENKRSTRMCDVLPQLNCSLRERVDFRVDDFSLQIANDFRLRTFGFS</sequence>
<dbReference type="AlphaFoldDB" id="A0AAV4MBC5"/>